<dbReference type="InterPro" id="IPR001597">
    <property type="entry name" value="ArAA_b-elim_lyase/Thr_aldolase"/>
</dbReference>
<feature type="domain" description="Aromatic amino acid beta-eliminating lyase/threonine aldolase" evidence="4">
    <location>
        <begin position="49"/>
        <end position="279"/>
    </location>
</feature>
<dbReference type="GO" id="GO:0016829">
    <property type="term" value="F:lyase activity"/>
    <property type="evidence" value="ECO:0007669"/>
    <property type="project" value="InterPro"/>
</dbReference>
<dbReference type="InterPro" id="IPR015424">
    <property type="entry name" value="PyrdxlP-dep_Trfase"/>
</dbReference>
<dbReference type="NCBIfam" id="NF009709">
    <property type="entry name" value="PRK13238.1"/>
    <property type="match status" value="1"/>
</dbReference>
<dbReference type="Proteomes" id="UP000005596">
    <property type="component" value="Unassembled WGS sequence"/>
</dbReference>
<dbReference type="PROSITE" id="PS00853">
    <property type="entry name" value="BETA_ELIM_LYASE"/>
    <property type="match status" value="1"/>
</dbReference>
<proteinExistence type="predicted"/>
<evidence type="ECO:0000313" key="6">
    <source>
        <dbReference type="Proteomes" id="UP000005596"/>
    </source>
</evidence>
<dbReference type="EMBL" id="AAZJ01000012">
    <property type="protein sequence ID" value="EDK13207.1"/>
    <property type="molecule type" value="Genomic_DNA"/>
</dbReference>
<reference evidence="5 6" key="1">
    <citation type="journal article" date="2007" name="Genome Biol.">
        <title>Characterization and modeling of the Haemophilus influenzae core and supragenomes based on the complete genomic sequences of Rd and 12 clinical nontypeable strains.</title>
        <authorList>
            <person name="Hogg J.S."/>
            <person name="Hu F.Z."/>
            <person name="Janto B."/>
            <person name="Boissy R."/>
            <person name="Hayes J."/>
            <person name="Keefe R."/>
            <person name="Post J.C."/>
            <person name="Ehrlich G.D."/>
        </authorList>
    </citation>
    <scope>NUCLEOTIDE SEQUENCE [LARGE SCALE GENOMIC DNA]</scope>
    <source>
        <strain evidence="5 6">22.4-21</strain>
    </source>
</reference>
<dbReference type="InterPro" id="IPR018176">
    <property type="entry name" value="Tryptophanase_CS"/>
</dbReference>
<sequence length="279" mass="31622">MENFKHLPEPFRIRVIEPVKRTTREYREQAILKSGMNPFLLDSEDIFIDLLTDSGTGAVTQDMQAAMLRGDEAYSGSRSYYALAKAVKDIFGYEYTIPTHQGRGAEQIYIPVLIAKREREKGLDRSKMVVFSNYFFDTTQGHSQINGATVRNVYIKEAFDTTAKHPFKGNFDLEKLEKGIQEAGAHNVPYIVCTITCNSAGGQPVSIANLKGMYEIARKYDIPVIMDSARFAENAYFVQQREEAYKDWTIEQITYESYRYADGLAMSAKKDAMVPMGGF</sequence>
<name>A4P054_HAEIF</name>
<dbReference type="PANTHER" id="PTHR32325:SF4">
    <property type="entry name" value="TRYPTOPHANASE"/>
    <property type="match status" value="1"/>
</dbReference>
<dbReference type="GO" id="GO:0006520">
    <property type="term" value="P:amino acid metabolic process"/>
    <property type="evidence" value="ECO:0007669"/>
    <property type="project" value="InterPro"/>
</dbReference>
<protein>
    <submittedName>
        <fullName evidence="5">Tryptophanase</fullName>
    </submittedName>
</protein>
<comment type="subunit">
    <text evidence="2">Homotetramer.</text>
</comment>
<evidence type="ECO:0000256" key="3">
    <source>
        <dbReference type="ARBA" id="ARBA00022898"/>
    </source>
</evidence>
<dbReference type="PANTHER" id="PTHR32325">
    <property type="entry name" value="BETA-ELIMINATING LYASE-LIKE PROTEIN-RELATED"/>
    <property type="match status" value="1"/>
</dbReference>
<evidence type="ECO:0000313" key="5">
    <source>
        <dbReference type="EMBL" id="EDK13207.1"/>
    </source>
</evidence>
<accession>A4P054</accession>
<dbReference type="Gene3D" id="3.40.640.10">
    <property type="entry name" value="Type I PLP-dependent aspartate aminotransferase-like (Major domain)"/>
    <property type="match status" value="1"/>
</dbReference>
<dbReference type="SUPFAM" id="SSF53383">
    <property type="entry name" value="PLP-dependent transferases"/>
    <property type="match status" value="1"/>
</dbReference>
<dbReference type="Pfam" id="PF01212">
    <property type="entry name" value="Beta_elim_lyase"/>
    <property type="match status" value="1"/>
</dbReference>
<dbReference type="AlphaFoldDB" id="A4P054"/>
<evidence type="ECO:0000256" key="1">
    <source>
        <dbReference type="ARBA" id="ARBA00001933"/>
    </source>
</evidence>
<organism evidence="5 6">
    <name type="scientific">Haemophilus influenzae 22.4-21</name>
    <dbReference type="NCBI Taxonomy" id="375063"/>
    <lineage>
        <taxon>Bacteria</taxon>
        <taxon>Pseudomonadati</taxon>
        <taxon>Pseudomonadota</taxon>
        <taxon>Gammaproteobacteria</taxon>
        <taxon>Pasteurellales</taxon>
        <taxon>Pasteurellaceae</taxon>
        <taxon>Haemophilus</taxon>
    </lineage>
</organism>
<evidence type="ECO:0000256" key="2">
    <source>
        <dbReference type="ARBA" id="ARBA00011881"/>
    </source>
</evidence>
<gene>
    <name evidence="5" type="ORF">CGSHiR3021_02743</name>
</gene>
<dbReference type="BioCyc" id="HINF375063:G119K-1851-MONOMER"/>
<comment type="cofactor">
    <cofactor evidence="1">
        <name>pyridoxal 5'-phosphate</name>
        <dbReference type="ChEBI" id="CHEBI:597326"/>
    </cofactor>
</comment>
<evidence type="ECO:0000259" key="4">
    <source>
        <dbReference type="Pfam" id="PF01212"/>
    </source>
</evidence>
<dbReference type="InterPro" id="IPR015421">
    <property type="entry name" value="PyrdxlP-dep_Trfase_major"/>
</dbReference>
<keyword evidence="3" id="KW-0663">Pyridoxal phosphate</keyword>